<organism evidence="3 4">
    <name type="scientific">Macrostomum lignano</name>
    <dbReference type="NCBI Taxonomy" id="282301"/>
    <lineage>
        <taxon>Eukaryota</taxon>
        <taxon>Metazoa</taxon>
        <taxon>Spiralia</taxon>
        <taxon>Lophotrochozoa</taxon>
        <taxon>Platyhelminthes</taxon>
        <taxon>Rhabditophora</taxon>
        <taxon>Macrostomorpha</taxon>
        <taxon>Macrostomida</taxon>
        <taxon>Macrostomidae</taxon>
        <taxon>Macrostomum</taxon>
    </lineage>
</organism>
<keyword evidence="3" id="KW-1185">Reference proteome</keyword>
<dbReference type="InterPro" id="IPR044926">
    <property type="entry name" value="RGS_subdomain_2"/>
</dbReference>
<dbReference type="Gene3D" id="1.10.167.10">
    <property type="entry name" value="Regulator of G-protein Signalling 4, domain 2"/>
    <property type="match status" value="1"/>
</dbReference>
<dbReference type="InterPro" id="IPR036305">
    <property type="entry name" value="RGS_sf"/>
</dbReference>
<dbReference type="SUPFAM" id="SSF48097">
    <property type="entry name" value="Regulator of G-protein signaling, RGS"/>
    <property type="match status" value="1"/>
</dbReference>
<dbReference type="AlphaFoldDB" id="A0A1I8JL33"/>
<evidence type="ECO:0000259" key="2">
    <source>
        <dbReference type="PROSITE" id="PS50132"/>
    </source>
</evidence>
<dbReference type="PROSITE" id="PS50132">
    <property type="entry name" value="RGS"/>
    <property type="match status" value="1"/>
</dbReference>
<sequence length="567" mass="61416">LTPSSPSEALRLPTGVSGDSFSNTSKAYLSCSKLWCHVVVVDHAHPHRDGGIQRRIAVVSGHDGEAQLRPRLPVQRGRRQNLAAAGGHAEQAGVVEFQQRVGNPAVAHGVPIVGSDGAHAWNTRLVGPRISHSASPPLPESASVTDANARKLCGSMFSITDRVLRRAVVLVKHVDLDSGSGGPRPHCSVRCHHVEFETASSNLSVWSEIRVGGIQLQQRPVQPGTLGHVDLVDRLVECRRVIVDIVQHNAKLYAGRQALQAVVSGHQGQVVQPDFLPVQLLADHDRHAAVGTVADAATGQHAERAARIHKLVFHCPVGAQVRVNGRLHGEGSSSGEVLGQADLQIAGTLLPFGPVVVHVEHRHEHADRDGRPAVPLHLKLQAAQGDPGAVLQRVTVDPSANQKAAVLLDGEIEYENLQCTANHCQLEAQLTPVKVSALCLHQTLQLHSCRTCLPRGASTRRHRKKRTYAFVVEKQPIGQKLFRKFCDCHAELKRALEFLDKVSEYELMLDDDRPALAVEIFKEFLRDSSECVESSGAENRESIRGLVDQLNGGGEPPSKDLFSACAE</sequence>
<feature type="region of interest" description="Disordered" evidence="1">
    <location>
        <begin position="534"/>
        <end position="559"/>
    </location>
</feature>
<evidence type="ECO:0000313" key="3">
    <source>
        <dbReference type="Proteomes" id="UP000095280"/>
    </source>
</evidence>
<name>A0A1I8JL33_9PLAT</name>
<dbReference type="WBParaSite" id="maker-uti_cns_0048712-snap-gene-0.2-mRNA-1">
    <property type="protein sequence ID" value="maker-uti_cns_0048712-snap-gene-0.2-mRNA-1"/>
    <property type="gene ID" value="maker-uti_cns_0048712-snap-gene-0.2"/>
</dbReference>
<feature type="domain" description="RGS" evidence="2">
    <location>
        <begin position="474"/>
        <end position="567"/>
    </location>
</feature>
<proteinExistence type="predicted"/>
<dbReference type="Proteomes" id="UP000095280">
    <property type="component" value="Unplaced"/>
</dbReference>
<dbReference type="InterPro" id="IPR016137">
    <property type="entry name" value="RGS"/>
</dbReference>
<evidence type="ECO:0000256" key="1">
    <source>
        <dbReference type="SAM" id="MobiDB-lite"/>
    </source>
</evidence>
<dbReference type="Pfam" id="PF00615">
    <property type="entry name" value="RGS"/>
    <property type="match status" value="1"/>
</dbReference>
<evidence type="ECO:0000313" key="4">
    <source>
        <dbReference type="WBParaSite" id="maker-uti_cns_0048712-snap-gene-0.2-mRNA-1"/>
    </source>
</evidence>
<protein>
    <submittedName>
        <fullName evidence="4">RGS domain-containing protein</fullName>
    </submittedName>
</protein>
<reference evidence="4" key="1">
    <citation type="submission" date="2016-11" db="UniProtKB">
        <authorList>
            <consortium name="WormBaseParasite"/>
        </authorList>
    </citation>
    <scope>IDENTIFICATION</scope>
</reference>
<accession>A0A1I8JL33</accession>